<sequence>MKGLFALIIGLFVATGMVAGSMAHAAEMGGGRAAIASVSSCFNSPNEAKDGAEQGKSSPSEDGKSLVKFHACHGHHISVPVEPAGDEVMLTKVEILPAEPSSGLAPPTFIGTFRPPIA</sequence>
<evidence type="ECO:0000256" key="1">
    <source>
        <dbReference type="SAM" id="MobiDB-lite"/>
    </source>
</evidence>
<feature type="region of interest" description="Disordered" evidence="1">
    <location>
        <begin position="44"/>
        <end position="65"/>
    </location>
</feature>
<dbReference type="AlphaFoldDB" id="A0A2T4I809"/>
<dbReference type="EMBL" id="PHHF01000004">
    <property type="protein sequence ID" value="PTD27675.1"/>
    <property type="molecule type" value="Genomic_DNA"/>
</dbReference>
<evidence type="ECO:0000256" key="2">
    <source>
        <dbReference type="SAM" id="SignalP"/>
    </source>
</evidence>
<dbReference type="Proteomes" id="UP000241206">
    <property type="component" value="Unassembled WGS sequence"/>
</dbReference>
<feature type="compositionally biased region" description="Basic and acidic residues" evidence="1">
    <location>
        <begin position="47"/>
        <end position="65"/>
    </location>
</feature>
<evidence type="ECO:0008006" key="5">
    <source>
        <dbReference type="Google" id="ProtNLM"/>
    </source>
</evidence>
<keyword evidence="4" id="KW-1185">Reference proteome</keyword>
<protein>
    <recommendedName>
        <fullName evidence="5">DUF2946 domain-containing protein</fullName>
    </recommendedName>
</protein>
<name>A0A2T4I809_9SPHN</name>
<organism evidence="3 4">
    <name type="scientific">Edaphosphingomonas fennica</name>
    <dbReference type="NCBI Taxonomy" id="114404"/>
    <lineage>
        <taxon>Bacteria</taxon>
        <taxon>Pseudomonadati</taxon>
        <taxon>Pseudomonadota</taxon>
        <taxon>Alphaproteobacteria</taxon>
        <taxon>Sphingomonadales</taxon>
        <taxon>Rhizorhabdaceae</taxon>
        <taxon>Edaphosphingomonas</taxon>
    </lineage>
</organism>
<reference evidence="3 4" key="1">
    <citation type="submission" date="2017-11" db="EMBL/GenBank/DDBJ databases">
        <title>Sphingomonas oleivorans sp. nov., isolated from oil-contaminated soil.</title>
        <authorList>
            <person name="Wang L."/>
            <person name="Chen L."/>
        </authorList>
    </citation>
    <scope>NUCLEOTIDE SEQUENCE [LARGE SCALE GENOMIC DNA]</scope>
    <source>
        <strain evidence="3 4">K101</strain>
    </source>
</reference>
<accession>A0A2T4I809</accession>
<evidence type="ECO:0000313" key="3">
    <source>
        <dbReference type="EMBL" id="PTD27675.1"/>
    </source>
</evidence>
<keyword evidence="2" id="KW-0732">Signal</keyword>
<evidence type="ECO:0000313" key="4">
    <source>
        <dbReference type="Proteomes" id="UP000241206"/>
    </source>
</evidence>
<feature type="signal peptide" evidence="2">
    <location>
        <begin position="1"/>
        <end position="25"/>
    </location>
</feature>
<feature type="chain" id="PRO_5015647707" description="DUF2946 domain-containing protein" evidence="2">
    <location>
        <begin position="26"/>
        <end position="118"/>
    </location>
</feature>
<gene>
    <name evidence="3" type="ORF">CV103_00980</name>
</gene>
<comment type="caution">
    <text evidence="3">The sequence shown here is derived from an EMBL/GenBank/DDBJ whole genome shotgun (WGS) entry which is preliminary data.</text>
</comment>
<proteinExistence type="predicted"/>